<name>A0A0A1FEG7_9BURK</name>
<accession>A0A0A1FEG7</accession>
<keyword evidence="2" id="KW-1185">Reference proteome</keyword>
<organism evidence="1 2">
    <name type="scientific">Collimonas arenae</name>
    <dbReference type="NCBI Taxonomy" id="279058"/>
    <lineage>
        <taxon>Bacteria</taxon>
        <taxon>Pseudomonadati</taxon>
        <taxon>Pseudomonadota</taxon>
        <taxon>Betaproteobacteria</taxon>
        <taxon>Burkholderiales</taxon>
        <taxon>Oxalobacteraceae</taxon>
        <taxon>Collimonas</taxon>
    </lineage>
</organism>
<dbReference type="KEGG" id="care:LT85_3723"/>
<dbReference type="AlphaFoldDB" id="A0A0A1FEG7"/>
<dbReference type="EMBL" id="CP009962">
    <property type="protein sequence ID" value="AIY42881.1"/>
    <property type="molecule type" value="Genomic_DNA"/>
</dbReference>
<dbReference type="HOGENOM" id="CLU_3326719_0_0_4"/>
<protein>
    <submittedName>
        <fullName evidence="1">Uncharacterized protein</fullName>
    </submittedName>
</protein>
<sequence length="38" mass="4256">MPDYERTIAYAASLIVIDEIIATSMTPFVQKTNCSKHP</sequence>
<proteinExistence type="predicted"/>
<gene>
    <name evidence="1" type="ORF">LT85_3723</name>
</gene>
<dbReference type="Proteomes" id="UP000030302">
    <property type="component" value="Chromosome"/>
</dbReference>
<reference evidence="2" key="1">
    <citation type="journal article" date="2014" name="Soil Biol. Biochem.">
        <title>Structure and function of bacterial communities in ageing soils: Insights from the Mendocino ecological staircase.</title>
        <authorList>
            <person name="Uroz S."/>
            <person name="Tech J.J."/>
            <person name="Sawaya N.A."/>
            <person name="Frey-Klett P."/>
            <person name="Leveau J.H.J."/>
        </authorList>
    </citation>
    <scope>NUCLEOTIDE SEQUENCE [LARGE SCALE GENOMIC DNA]</scope>
    <source>
        <strain evidence="2">Cal35</strain>
    </source>
</reference>
<evidence type="ECO:0000313" key="2">
    <source>
        <dbReference type="Proteomes" id="UP000030302"/>
    </source>
</evidence>
<evidence type="ECO:0000313" key="1">
    <source>
        <dbReference type="EMBL" id="AIY42881.1"/>
    </source>
</evidence>